<gene>
    <name evidence="3" type="ORF">BV95_04172</name>
</gene>
<proteinExistence type="predicted"/>
<evidence type="ECO:0000259" key="1">
    <source>
        <dbReference type="Pfam" id="PF04293"/>
    </source>
</evidence>
<dbReference type="PANTHER" id="PTHR30029">
    <property type="entry name" value="STAGE V SPORULATION PROTEIN R"/>
    <property type="match status" value="1"/>
</dbReference>
<organism evidence="3 4">
    <name type="scientific">Sphingobium chlorophenolicum</name>
    <dbReference type="NCBI Taxonomy" id="46429"/>
    <lineage>
        <taxon>Bacteria</taxon>
        <taxon>Pseudomonadati</taxon>
        <taxon>Pseudomonadota</taxon>
        <taxon>Alphaproteobacteria</taxon>
        <taxon>Sphingomonadales</taxon>
        <taxon>Sphingomonadaceae</taxon>
        <taxon>Sphingobium</taxon>
    </lineage>
</organism>
<comment type="caution">
    <text evidence="3">The sequence shown here is derived from an EMBL/GenBank/DDBJ whole genome shotgun (WGS) entry which is preliminary data.</text>
</comment>
<dbReference type="Proteomes" id="UP000028411">
    <property type="component" value="Unassembled WGS sequence"/>
</dbReference>
<dbReference type="Pfam" id="PF04293">
    <property type="entry name" value="SpoVR"/>
    <property type="match status" value="1"/>
</dbReference>
<sequence>MTVELAPAPLFTGSDWDFSLINRIHDTIEPIALQEMKLNIYPNQIEIISAEQMLDAYSSIGMPLFYKHWSFGKQFVTNEMMYRKGLRGLAYELVINSDPCINYLMQENSATMQTLVIAHAAFGHNHFFKNNYVFKQWTDAEGILDYLEFAKRYIAQCEERYGQLPVERVLDAAHALMNQGVHRYPRVRPRDLKAEAAREAERQAYRDRIYDDLWRTVPSGAKADAIPSDARRAALGLPQENILYFLEKTGPLLQSWQREILRIVRLIAQYFYPQRQTKAMNEGCATYTHYRIMTTLHERGWITDGSFMEFLSSHTNVVYQPTYDSGQFGGFNPYALGFGIMSDIERICREPTEEDREWYPEIAGSNDAMEVLKDIWANYRDESFVSQFLSPHLIRQWRLFKILDKQGESELRVDAIHDERGYRRIRRSLAREYEIGRQEPDIQVVDVDLAGDRKLIVEHAVLDGVQLDAGDAAMVLQNLANLWGYEVLLREVDSETRKELKSHSAQPNAAWLR</sequence>
<evidence type="ECO:0000313" key="3">
    <source>
        <dbReference type="EMBL" id="KEQ51577.1"/>
    </source>
</evidence>
<dbReference type="InterPro" id="IPR056174">
    <property type="entry name" value="SpoVR_N"/>
</dbReference>
<feature type="domain" description="SpoVR-like C-terminal" evidence="2">
    <location>
        <begin position="440"/>
        <end position="493"/>
    </location>
</feature>
<evidence type="ECO:0000313" key="4">
    <source>
        <dbReference type="Proteomes" id="UP000028411"/>
    </source>
</evidence>
<dbReference type="RefSeq" id="WP_037456690.1">
    <property type="nucleotide sequence ID" value="NZ_JFHR01000077.1"/>
</dbReference>
<evidence type="ECO:0000259" key="2">
    <source>
        <dbReference type="Pfam" id="PF24755"/>
    </source>
</evidence>
<feature type="domain" description="SpoVR protein-like N-terminal" evidence="1">
    <location>
        <begin position="15"/>
        <end position="436"/>
    </location>
</feature>
<dbReference type="InterPro" id="IPR057008">
    <property type="entry name" value="SpoVR-like_C"/>
</dbReference>
<accession>A0A081R8Q4</accession>
<dbReference type="PANTHER" id="PTHR30029:SF2">
    <property type="entry name" value="STAGE V SPORULATION PROTEIN R"/>
    <property type="match status" value="1"/>
</dbReference>
<dbReference type="PATRIC" id="fig|46429.4.peg.4159"/>
<dbReference type="OrthoDB" id="9784270at2"/>
<dbReference type="InterPro" id="IPR007390">
    <property type="entry name" value="Spore_V_R"/>
</dbReference>
<reference evidence="3 4" key="1">
    <citation type="submission" date="2014-02" db="EMBL/GenBank/DDBJ databases">
        <title>Whole genome sequence of Sphingobium chlorophenolicum NBRC 16172.</title>
        <authorList>
            <person name="Gan H.M."/>
            <person name="Gan H.Y."/>
            <person name="Chew T.H."/>
            <person name="Savka M.A."/>
        </authorList>
    </citation>
    <scope>NUCLEOTIDE SEQUENCE [LARGE SCALE GENOMIC DNA]</scope>
    <source>
        <strain evidence="3 4">NBRC 16172</strain>
    </source>
</reference>
<dbReference type="InterPro" id="IPR057270">
    <property type="entry name" value="Ycgb-like"/>
</dbReference>
<dbReference type="eggNOG" id="COG2719">
    <property type="taxonomic scope" value="Bacteria"/>
</dbReference>
<name>A0A081R8Q4_SPHCR</name>
<dbReference type="Pfam" id="PF24755">
    <property type="entry name" value="SpoVR_C"/>
    <property type="match status" value="1"/>
</dbReference>
<protein>
    <submittedName>
        <fullName evidence="3">SpoVR family protein</fullName>
    </submittedName>
</protein>
<dbReference type="EMBL" id="JFHR01000077">
    <property type="protein sequence ID" value="KEQ51577.1"/>
    <property type="molecule type" value="Genomic_DNA"/>
</dbReference>
<dbReference type="NCBIfam" id="NF008737">
    <property type="entry name" value="PRK11767.1"/>
    <property type="match status" value="1"/>
</dbReference>
<dbReference type="AlphaFoldDB" id="A0A081R8Q4"/>